<dbReference type="Proteomes" id="UP000437562">
    <property type="component" value="Unassembled WGS sequence"/>
</dbReference>
<dbReference type="AlphaFoldDB" id="A0A653Z2C8"/>
<organism evidence="2 3">
    <name type="scientific">Bacillus mycoides</name>
    <dbReference type="NCBI Taxonomy" id="1405"/>
    <lineage>
        <taxon>Bacteria</taxon>
        <taxon>Bacillati</taxon>
        <taxon>Bacillota</taxon>
        <taxon>Bacilli</taxon>
        <taxon>Bacillales</taxon>
        <taxon>Bacillaceae</taxon>
        <taxon>Bacillus</taxon>
        <taxon>Bacillus cereus group</taxon>
    </lineage>
</organism>
<name>A0A653Z2C8_BACMY</name>
<sequence>MARTSTKKDNRERARQRRAELDAERAQRDAAIEDAASTFFDANDARDELLAKLDAIDLDRALAIQALVELKETNPRIAQLLDIPAAEVRRLRELGAGAAPVAVTASNGGAAGAPDDVERDDPHEEAA</sequence>
<feature type="region of interest" description="Disordered" evidence="1">
    <location>
        <begin position="100"/>
        <end position="127"/>
    </location>
</feature>
<proteinExistence type="predicted"/>
<reference evidence="2 3" key="1">
    <citation type="submission" date="2019-10" db="EMBL/GenBank/DDBJ databases">
        <authorList>
            <person name="Karimi E."/>
        </authorList>
    </citation>
    <scope>NUCLEOTIDE SEQUENCE [LARGE SCALE GENOMIC DNA]</scope>
    <source>
        <strain evidence="2">Bacillus sp. 71</strain>
    </source>
</reference>
<dbReference type="EMBL" id="CABWMC010000025">
    <property type="protein sequence ID" value="VXC49017.1"/>
    <property type="molecule type" value="Genomic_DNA"/>
</dbReference>
<evidence type="ECO:0000313" key="2">
    <source>
        <dbReference type="EMBL" id="VXC49017.1"/>
    </source>
</evidence>
<accession>A0A653Z2C8</accession>
<feature type="region of interest" description="Disordered" evidence="1">
    <location>
        <begin position="1"/>
        <end position="26"/>
    </location>
</feature>
<gene>
    <name evidence="2" type="ORF">BACI71_310002</name>
</gene>
<evidence type="ECO:0000313" key="3">
    <source>
        <dbReference type="Proteomes" id="UP000437562"/>
    </source>
</evidence>
<evidence type="ECO:0000256" key="1">
    <source>
        <dbReference type="SAM" id="MobiDB-lite"/>
    </source>
</evidence>
<protein>
    <submittedName>
        <fullName evidence="2">Uncharacterized protein</fullName>
    </submittedName>
</protein>